<dbReference type="Gene3D" id="3.20.20.100">
    <property type="entry name" value="NADP-dependent oxidoreductase domain"/>
    <property type="match status" value="1"/>
</dbReference>
<accession>A0A1I0Q5M2</accession>
<dbReference type="AlphaFoldDB" id="A0A1I0Q5M2"/>
<keyword evidence="2" id="KW-1185">Reference proteome</keyword>
<dbReference type="InterPro" id="IPR036812">
    <property type="entry name" value="NAD(P)_OxRdtase_dom_sf"/>
</dbReference>
<protein>
    <recommendedName>
        <fullName evidence="3">Aldo/keto reductase family protein</fullName>
    </recommendedName>
</protein>
<sequence>MIYKEFQKLELSALGMGAMRLPVIDGNDGTIDETATSEMVAYAMEHGIDYYDTALQIKISEAMADCT</sequence>
<proteinExistence type="predicted"/>
<name>A0A1I0Q5M2_9FIRM</name>
<dbReference type="STRING" id="99656.SAMN05421659_1079"/>
<dbReference type="EMBL" id="FOJI01000007">
    <property type="protein sequence ID" value="SEW22231.1"/>
    <property type="molecule type" value="Genomic_DNA"/>
</dbReference>
<dbReference type="SUPFAM" id="SSF51430">
    <property type="entry name" value="NAD(P)-linked oxidoreductase"/>
    <property type="match status" value="1"/>
</dbReference>
<evidence type="ECO:0000313" key="2">
    <source>
        <dbReference type="Proteomes" id="UP000199701"/>
    </source>
</evidence>
<gene>
    <name evidence="1" type="ORF">SAMN05421659_1079</name>
</gene>
<evidence type="ECO:0008006" key="3">
    <source>
        <dbReference type="Google" id="ProtNLM"/>
    </source>
</evidence>
<reference evidence="1 2" key="1">
    <citation type="submission" date="2016-10" db="EMBL/GenBank/DDBJ databases">
        <authorList>
            <person name="de Groot N.N."/>
        </authorList>
    </citation>
    <scope>NUCLEOTIDE SEQUENCE [LARGE SCALE GENOMIC DNA]</scope>
    <source>
        <strain evidence="1 2">DSM 9179</strain>
    </source>
</reference>
<evidence type="ECO:0000313" key="1">
    <source>
        <dbReference type="EMBL" id="SEW22231.1"/>
    </source>
</evidence>
<dbReference type="Proteomes" id="UP000199701">
    <property type="component" value="Unassembled WGS sequence"/>
</dbReference>
<organism evidence="1 2">
    <name type="scientific">[Clostridium] fimetarium</name>
    <dbReference type="NCBI Taxonomy" id="99656"/>
    <lineage>
        <taxon>Bacteria</taxon>
        <taxon>Bacillati</taxon>
        <taxon>Bacillota</taxon>
        <taxon>Clostridia</taxon>
        <taxon>Lachnospirales</taxon>
        <taxon>Lachnospiraceae</taxon>
    </lineage>
</organism>